<dbReference type="SUPFAM" id="SSF81573">
    <property type="entry name" value="F1F0 ATP synthase subunit B, membrane domain"/>
    <property type="match status" value="1"/>
</dbReference>
<evidence type="ECO:0000256" key="8">
    <source>
        <dbReference type="ARBA" id="ARBA00023065"/>
    </source>
</evidence>
<dbReference type="HAMAP" id="MF_01398">
    <property type="entry name" value="ATP_synth_b_bprime"/>
    <property type="match status" value="1"/>
</dbReference>
<dbReference type="InterPro" id="IPR005864">
    <property type="entry name" value="ATP_synth_F0_bsu_bac"/>
</dbReference>
<keyword evidence="4 13" id="KW-0138">CF(0)</keyword>
<evidence type="ECO:0000313" key="17">
    <source>
        <dbReference type="Proteomes" id="UP000199095"/>
    </source>
</evidence>
<keyword evidence="10 13" id="KW-0066">ATP synthesis</keyword>
<dbReference type="CDD" id="cd06503">
    <property type="entry name" value="ATP-synt_Fo_b"/>
    <property type="match status" value="1"/>
</dbReference>
<evidence type="ECO:0000256" key="1">
    <source>
        <dbReference type="ARBA" id="ARBA00005513"/>
    </source>
</evidence>
<comment type="similarity">
    <text evidence="1 13 14">Belongs to the ATPase B chain family.</text>
</comment>
<dbReference type="Pfam" id="PF00430">
    <property type="entry name" value="ATP-synt_B"/>
    <property type="match status" value="1"/>
</dbReference>
<accession>A0A1I0CYQ1</accession>
<protein>
    <recommendedName>
        <fullName evidence="13">ATP synthase subunit b</fullName>
    </recommendedName>
    <alternativeName>
        <fullName evidence="13">ATP synthase F(0) sector subunit b</fullName>
    </alternativeName>
    <alternativeName>
        <fullName evidence="13">ATPase subunit I</fullName>
    </alternativeName>
    <alternativeName>
        <fullName evidence="13">F-type ATPase subunit b</fullName>
        <shortName evidence="13">F-ATPase subunit b</shortName>
    </alternativeName>
</protein>
<dbReference type="STRING" id="237682.SAMN05421676_103320"/>
<dbReference type="InterPro" id="IPR028987">
    <property type="entry name" value="ATP_synth_B-like_membr_sf"/>
</dbReference>
<dbReference type="OrthoDB" id="282095at2"/>
<dbReference type="NCBIfam" id="NF009987">
    <property type="entry name" value="PRK13453.1"/>
    <property type="match status" value="1"/>
</dbReference>
<evidence type="ECO:0000256" key="12">
    <source>
        <dbReference type="ARBA" id="ARBA00037847"/>
    </source>
</evidence>
<proteinExistence type="inferred from homology"/>
<dbReference type="GO" id="GO:0045259">
    <property type="term" value="C:proton-transporting ATP synthase complex"/>
    <property type="evidence" value="ECO:0007669"/>
    <property type="project" value="UniProtKB-KW"/>
</dbReference>
<keyword evidence="8 13" id="KW-0406">Ion transport</keyword>
<reference evidence="17" key="1">
    <citation type="submission" date="2016-10" db="EMBL/GenBank/DDBJ databases">
        <authorList>
            <person name="Varghese N."/>
            <person name="Submissions S."/>
        </authorList>
    </citation>
    <scope>NUCLEOTIDE SEQUENCE [LARGE SCALE GENOMIC DNA]</scope>
    <source>
        <strain evidence="17">CGMCC 1.3566</strain>
    </source>
</reference>
<evidence type="ECO:0000313" key="16">
    <source>
        <dbReference type="EMBL" id="SET24253.1"/>
    </source>
</evidence>
<keyword evidence="5 13" id="KW-0812">Transmembrane</keyword>
<keyword evidence="7 13" id="KW-1133">Transmembrane helix</keyword>
<keyword evidence="15" id="KW-0175">Coiled coil</keyword>
<dbReference type="InterPro" id="IPR050059">
    <property type="entry name" value="ATP_synthase_B_chain"/>
</dbReference>
<dbReference type="PANTHER" id="PTHR33445">
    <property type="entry name" value="ATP SYNTHASE SUBUNIT B', CHLOROPLASTIC"/>
    <property type="match status" value="1"/>
</dbReference>
<organism evidence="16 17">
    <name type="scientific">Salinibacillus kushneri</name>
    <dbReference type="NCBI Taxonomy" id="237682"/>
    <lineage>
        <taxon>Bacteria</taxon>
        <taxon>Bacillati</taxon>
        <taxon>Bacillota</taxon>
        <taxon>Bacilli</taxon>
        <taxon>Bacillales</taxon>
        <taxon>Bacillaceae</taxon>
        <taxon>Salinibacillus</taxon>
    </lineage>
</organism>
<evidence type="ECO:0000256" key="6">
    <source>
        <dbReference type="ARBA" id="ARBA00022781"/>
    </source>
</evidence>
<evidence type="ECO:0000256" key="2">
    <source>
        <dbReference type="ARBA" id="ARBA00022448"/>
    </source>
</evidence>
<evidence type="ECO:0000256" key="11">
    <source>
        <dbReference type="ARBA" id="ARBA00025198"/>
    </source>
</evidence>
<dbReference type="RefSeq" id="WP_093133097.1">
    <property type="nucleotide sequence ID" value="NZ_FOHJ01000003.1"/>
</dbReference>
<dbReference type="PANTHER" id="PTHR33445:SF1">
    <property type="entry name" value="ATP SYNTHASE SUBUNIT B"/>
    <property type="match status" value="1"/>
</dbReference>
<gene>
    <name evidence="13" type="primary">atpF</name>
    <name evidence="16" type="ORF">SAMN05421676_103320</name>
</gene>
<dbReference type="GO" id="GO:0005886">
    <property type="term" value="C:plasma membrane"/>
    <property type="evidence" value="ECO:0007669"/>
    <property type="project" value="UniProtKB-SubCell"/>
</dbReference>
<sequence length="175" mass="19989">MLDTSVLVLNASGFSFNGGDIIVSLLTFIILLYFLKKFAWGPLMNVMKEREDHIANEIDTAEKNRQEAERLAEEAKENIRNTRQEAQQIVEDAKQTAKEQEQSIIHAARNEADRIKETARQEIEQEKDKAITALQDQVASLSVRIASKVIEKELSEKDQEELINEYIKEVGDNDE</sequence>
<dbReference type="EMBL" id="FOHJ01000003">
    <property type="protein sequence ID" value="SET24253.1"/>
    <property type="molecule type" value="Genomic_DNA"/>
</dbReference>
<evidence type="ECO:0000256" key="15">
    <source>
        <dbReference type="SAM" id="Coils"/>
    </source>
</evidence>
<dbReference type="Gene3D" id="6.10.250.1580">
    <property type="match status" value="1"/>
</dbReference>
<keyword evidence="2 13" id="KW-0813">Transport</keyword>
<evidence type="ECO:0000256" key="5">
    <source>
        <dbReference type="ARBA" id="ARBA00022692"/>
    </source>
</evidence>
<dbReference type="NCBIfam" id="TIGR01144">
    <property type="entry name" value="ATP_synt_b"/>
    <property type="match status" value="1"/>
</dbReference>
<keyword evidence="3 13" id="KW-1003">Cell membrane</keyword>
<comment type="subcellular location">
    <subcellularLocation>
        <location evidence="13">Cell membrane</location>
        <topology evidence="13">Single-pass membrane protein</topology>
    </subcellularLocation>
    <subcellularLocation>
        <location evidence="12">Endomembrane system</location>
        <topology evidence="12">Single-pass membrane protein</topology>
    </subcellularLocation>
</comment>
<dbReference type="GO" id="GO:0046961">
    <property type="term" value="F:proton-transporting ATPase activity, rotational mechanism"/>
    <property type="evidence" value="ECO:0007669"/>
    <property type="project" value="TreeGrafter"/>
</dbReference>
<feature type="transmembrane region" description="Helical" evidence="13">
    <location>
        <begin position="14"/>
        <end position="35"/>
    </location>
</feature>
<comment type="function">
    <text evidence="13">Component of the F(0) channel, it forms part of the peripheral stalk, linking F(1) to F(0).</text>
</comment>
<evidence type="ECO:0000256" key="14">
    <source>
        <dbReference type="RuleBase" id="RU003848"/>
    </source>
</evidence>
<evidence type="ECO:0000256" key="7">
    <source>
        <dbReference type="ARBA" id="ARBA00022989"/>
    </source>
</evidence>
<keyword evidence="9 13" id="KW-0472">Membrane</keyword>
<dbReference type="GO" id="GO:0012505">
    <property type="term" value="C:endomembrane system"/>
    <property type="evidence" value="ECO:0007669"/>
    <property type="project" value="UniProtKB-SubCell"/>
</dbReference>
<evidence type="ECO:0000256" key="3">
    <source>
        <dbReference type="ARBA" id="ARBA00022475"/>
    </source>
</evidence>
<name>A0A1I0CYQ1_9BACI</name>
<dbReference type="Proteomes" id="UP000199095">
    <property type="component" value="Unassembled WGS sequence"/>
</dbReference>
<keyword evidence="17" id="KW-1185">Reference proteome</keyword>
<comment type="function">
    <text evidence="11 13">F(1)F(0) ATP synthase produces ATP from ADP in the presence of a proton or sodium gradient. F-type ATPases consist of two structural domains, F(1) containing the extramembraneous catalytic core and F(0) containing the membrane proton channel, linked together by a central stalk and a peripheral stalk. During catalysis, ATP synthesis in the catalytic domain of F(1) is coupled via a rotary mechanism of the central stalk subunits to proton translocation.</text>
</comment>
<evidence type="ECO:0000256" key="9">
    <source>
        <dbReference type="ARBA" id="ARBA00023136"/>
    </source>
</evidence>
<evidence type="ECO:0000256" key="10">
    <source>
        <dbReference type="ARBA" id="ARBA00023310"/>
    </source>
</evidence>
<evidence type="ECO:0000256" key="13">
    <source>
        <dbReference type="HAMAP-Rule" id="MF_01398"/>
    </source>
</evidence>
<feature type="coiled-coil region" evidence="15">
    <location>
        <begin position="44"/>
        <end position="136"/>
    </location>
</feature>
<evidence type="ECO:0000256" key="4">
    <source>
        <dbReference type="ARBA" id="ARBA00022547"/>
    </source>
</evidence>
<dbReference type="GO" id="GO:0046933">
    <property type="term" value="F:proton-transporting ATP synthase activity, rotational mechanism"/>
    <property type="evidence" value="ECO:0007669"/>
    <property type="project" value="UniProtKB-UniRule"/>
</dbReference>
<dbReference type="InterPro" id="IPR002146">
    <property type="entry name" value="ATP_synth_b/b'su_bac/chlpt"/>
</dbReference>
<comment type="subunit">
    <text evidence="13">F-type ATPases have 2 components, F(1) - the catalytic core - and F(0) - the membrane proton channel. F(1) has five subunits: alpha(3), beta(3), gamma(1), delta(1), epsilon(1). F(0) has three main subunits: a(1), b(2) and c(10-14). The alpha and beta chains form an alternating ring which encloses part of the gamma chain. F(1) is attached to F(0) by a central stalk formed by the gamma and epsilon chains, while a peripheral stalk is formed by the delta and b chains.</text>
</comment>
<keyword evidence="6 13" id="KW-0375">Hydrogen ion transport</keyword>
<dbReference type="AlphaFoldDB" id="A0A1I0CYQ1"/>